<organism evidence="1 2">
    <name type="scientific">Meloidogyne enterolobii</name>
    <name type="common">Root-knot nematode worm</name>
    <name type="synonym">Meloidogyne mayaguensis</name>
    <dbReference type="NCBI Taxonomy" id="390850"/>
    <lineage>
        <taxon>Eukaryota</taxon>
        <taxon>Metazoa</taxon>
        <taxon>Ecdysozoa</taxon>
        <taxon>Nematoda</taxon>
        <taxon>Chromadorea</taxon>
        <taxon>Rhabditida</taxon>
        <taxon>Tylenchina</taxon>
        <taxon>Tylenchomorpha</taxon>
        <taxon>Tylenchoidea</taxon>
        <taxon>Meloidogynidae</taxon>
        <taxon>Meloidogyninae</taxon>
        <taxon>Meloidogyne</taxon>
    </lineage>
</organism>
<comment type="caution">
    <text evidence="1">The sequence shown here is derived from an EMBL/GenBank/DDBJ whole genome shotgun (WGS) entry which is preliminary data.</text>
</comment>
<dbReference type="EMBL" id="CAVMJV010000021">
    <property type="protein sequence ID" value="CAK5069721.1"/>
    <property type="molecule type" value="Genomic_DNA"/>
</dbReference>
<evidence type="ECO:0000313" key="2">
    <source>
        <dbReference type="Proteomes" id="UP001497535"/>
    </source>
</evidence>
<gene>
    <name evidence="1" type="ORF">MENTE1834_LOCUS18431</name>
</gene>
<reference evidence="1" key="1">
    <citation type="submission" date="2023-11" db="EMBL/GenBank/DDBJ databases">
        <authorList>
            <person name="Poullet M."/>
        </authorList>
    </citation>
    <scope>NUCLEOTIDE SEQUENCE</scope>
    <source>
        <strain evidence="1">E1834</strain>
    </source>
</reference>
<evidence type="ECO:0000313" key="1">
    <source>
        <dbReference type="EMBL" id="CAK5069721.1"/>
    </source>
</evidence>
<keyword evidence="2" id="KW-1185">Reference proteome</keyword>
<sequence length="299" mass="34892">MEKQKGNSRLYDLWECEDNNLQNKRIKSTRYIPSILPPVALPDEGISYNPPLGSYLDFLGKVVKEEKKISAEEERVEKKIRPNDDEFFNFGGLKEDLKFTIDGPLSIGEVKTEVEETVENKEIKIEEKDNEKLRTRLRLKKKKNLKQIHNSTTKVVDNQKKIQKQQLQRFLFQNYFFNFFSLKSLTKNVNSEHTQHLNKLKLKNKQWKIKNLTTRKKLGRGKFEPYEEPVITPKELPASLRCLTSASNSLIQERVKSLQQRNILSIGGANKTTNIKNKLKIKFVEKRSVKSITEDSEII</sequence>
<dbReference type="Proteomes" id="UP001497535">
    <property type="component" value="Unassembled WGS sequence"/>
</dbReference>
<name>A0ACB0YZI0_MELEN</name>
<protein>
    <submittedName>
        <fullName evidence="1">Uncharacterized protein</fullName>
    </submittedName>
</protein>
<proteinExistence type="predicted"/>
<accession>A0ACB0YZI0</accession>